<dbReference type="SUPFAM" id="SSF52172">
    <property type="entry name" value="CheY-like"/>
    <property type="match status" value="1"/>
</dbReference>
<proteinExistence type="predicted"/>
<gene>
    <name evidence="6" type="ORF">KZ820_11335</name>
</gene>
<dbReference type="InterPro" id="IPR001789">
    <property type="entry name" value="Sig_transdc_resp-reg_receiver"/>
</dbReference>
<dbReference type="Pfam" id="PF00072">
    <property type="entry name" value="Response_reg"/>
    <property type="match status" value="1"/>
</dbReference>
<evidence type="ECO:0000256" key="3">
    <source>
        <dbReference type="PROSITE-ProRule" id="PRU01091"/>
    </source>
</evidence>
<feature type="modified residue" description="4-aspartylphosphate" evidence="2">
    <location>
        <position position="52"/>
    </location>
</feature>
<evidence type="ECO:0000256" key="1">
    <source>
        <dbReference type="ARBA" id="ARBA00023125"/>
    </source>
</evidence>
<name>A0ABS7BNZ7_9SPHN</name>
<evidence type="ECO:0000313" key="6">
    <source>
        <dbReference type="EMBL" id="MBW6531328.1"/>
    </source>
</evidence>
<keyword evidence="2" id="KW-0597">Phosphoprotein</keyword>
<dbReference type="PROSITE" id="PS51755">
    <property type="entry name" value="OMPR_PHOB"/>
    <property type="match status" value="1"/>
</dbReference>
<dbReference type="Pfam" id="PF00486">
    <property type="entry name" value="Trans_reg_C"/>
    <property type="match status" value="1"/>
</dbReference>
<dbReference type="EMBL" id="JAHXZN010000003">
    <property type="protein sequence ID" value="MBW6531328.1"/>
    <property type="molecule type" value="Genomic_DNA"/>
</dbReference>
<feature type="DNA-binding region" description="OmpR/PhoB-type" evidence="3">
    <location>
        <begin position="125"/>
        <end position="223"/>
    </location>
</feature>
<dbReference type="Gene3D" id="3.40.50.2300">
    <property type="match status" value="1"/>
</dbReference>
<dbReference type="InterPro" id="IPR039420">
    <property type="entry name" value="WalR-like"/>
</dbReference>
<comment type="caution">
    <text evidence="6">The sequence shown here is derived from an EMBL/GenBank/DDBJ whole genome shotgun (WGS) entry which is preliminary data.</text>
</comment>
<sequence>MTRILLLEDDAGTATEILLELAAAGHEALHRTTLAGAAEAMRESAIDAMIVDRQLPDGDGLDLIAALRAEGRRTPALVLSALGSLDDRVRGLRAGGDDYLPKPFALVELAARLEALLRRPEEGRATRLIVGPLDLDLLGGTATRAGRLLGLLPRELKLLDYLARRPGRIVTRSMLLQDVWGYTFEPNSNVVDVHMGRLRRKVDGEGEPALIRNVRGQGYVFDVPG</sequence>
<feature type="domain" description="Response regulatory" evidence="4">
    <location>
        <begin position="3"/>
        <end position="117"/>
    </location>
</feature>
<dbReference type="InterPro" id="IPR036388">
    <property type="entry name" value="WH-like_DNA-bd_sf"/>
</dbReference>
<dbReference type="InterPro" id="IPR001867">
    <property type="entry name" value="OmpR/PhoB-type_DNA-bd"/>
</dbReference>
<dbReference type="Proteomes" id="UP000759103">
    <property type="component" value="Unassembled WGS sequence"/>
</dbReference>
<reference evidence="6 7" key="1">
    <citation type="submission" date="2021-07" db="EMBL/GenBank/DDBJ databases">
        <title>Sphingomonas sp.</title>
        <authorList>
            <person name="Feng G."/>
            <person name="Li J."/>
            <person name="Pan M."/>
        </authorList>
    </citation>
    <scope>NUCLEOTIDE SEQUENCE [LARGE SCALE GENOMIC DNA]</scope>
    <source>
        <strain evidence="6 7">RRHST34</strain>
    </source>
</reference>
<evidence type="ECO:0000313" key="7">
    <source>
        <dbReference type="Proteomes" id="UP000759103"/>
    </source>
</evidence>
<evidence type="ECO:0000259" key="4">
    <source>
        <dbReference type="PROSITE" id="PS50110"/>
    </source>
</evidence>
<evidence type="ECO:0000259" key="5">
    <source>
        <dbReference type="PROSITE" id="PS51755"/>
    </source>
</evidence>
<dbReference type="PANTHER" id="PTHR48111:SF76">
    <property type="entry name" value="TWO-COMPONENT RESPONSE REGULATOR"/>
    <property type="match status" value="1"/>
</dbReference>
<dbReference type="PROSITE" id="PS50110">
    <property type="entry name" value="RESPONSE_REGULATORY"/>
    <property type="match status" value="1"/>
</dbReference>
<dbReference type="CDD" id="cd00383">
    <property type="entry name" value="trans_reg_C"/>
    <property type="match status" value="1"/>
</dbReference>
<protein>
    <submittedName>
        <fullName evidence="6">Response regulator transcription factor</fullName>
    </submittedName>
</protein>
<evidence type="ECO:0000256" key="2">
    <source>
        <dbReference type="PROSITE-ProRule" id="PRU00169"/>
    </source>
</evidence>
<dbReference type="RefSeq" id="WP_219748911.1">
    <property type="nucleotide sequence ID" value="NZ_JAHXZN010000003.1"/>
</dbReference>
<keyword evidence="7" id="KW-1185">Reference proteome</keyword>
<dbReference type="Gene3D" id="1.10.10.10">
    <property type="entry name" value="Winged helix-like DNA-binding domain superfamily/Winged helix DNA-binding domain"/>
    <property type="match status" value="1"/>
</dbReference>
<keyword evidence="1 3" id="KW-0238">DNA-binding</keyword>
<accession>A0ABS7BNZ7</accession>
<dbReference type="SMART" id="SM00862">
    <property type="entry name" value="Trans_reg_C"/>
    <property type="match status" value="1"/>
</dbReference>
<dbReference type="InterPro" id="IPR011006">
    <property type="entry name" value="CheY-like_superfamily"/>
</dbReference>
<dbReference type="PANTHER" id="PTHR48111">
    <property type="entry name" value="REGULATOR OF RPOS"/>
    <property type="match status" value="1"/>
</dbReference>
<dbReference type="SMART" id="SM00448">
    <property type="entry name" value="REC"/>
    <property type="match status" value="1"/>
</dbReference>
<organism evidence="6 7">
    <name type="scientific">Sphingomonas citri</name>
    <dbReference type="NCBI Taxonomy" id="2862499"/>
    <lineage>
        <taxon>Bacteria</taxon>
        <taxon>Pseudomonadati</taxon>
        <taxon>Pseudomonadota</taxon>
        <taxon>Alphaproteobacteria</taxon>
        <taxon>Sphingomonadales</taxon>
        <taxon>Sphingomonadaceae</taxon>
        <taxon>Sphingomonas</taxon>
    </lineage>
</organism>
<feature type="domain" description="OmpR/PhoB-type" evidence="5">
    <location>
        <begin position="125"/>
        <end position="223"/>
    </location>
</feature>
<dbReference type="Gene3D" id="6.10.250.690">
    <property type="match status" value="1"/>
</dbReference>